<organism evidence="3 4">
    <name type="scientific">Halomonas cibimaris</name>
    <dbReference type="NCBI Taxonomy" id="657012"/>
    <lineage>
        <taxon>Bacteria</taxon>
        <taxon>Pseudomonadati</taxon>
        <taxon>Pseudomonadota</taxon>
        <taxon>Gammaproteobacteria</taxon>
        <taxon>Oceanospirillales</taxon>
        <taxon>Halomonadaceae</taxon>
        <taxon>Halomonas</taxon>
    </lineage>
</organism>
<comment type="caution">
    <text evidence="3">The sequence shown here is derived from an EMBL/GenBank/DDBJ whole genome shotgun (WGS) entry which is preliminary data.</text>
</comment>
<dbReference type="Proteomes" id="UP001500133">
    <property type="component" value="Unassembled WGS sequence"/>
</dbReference>
<feature type="region of interest" description="Disordered" evidence="1">
    <location>
        <begin position="89"/>
        <end position="116"/>
    </location>
</feature>
<protein>
    <recommendedName>
        <fullName evidence="2">Transposase IS204/IS1001/IS1096/IS1165 helix-turn-helix domain-containing protein</fullName>
    </recommendedName>
</protein>
<sequence length="116" mass="13064">MPWARPGSDFTLLFEQAAISLIKEMPVLAVSRQLEIADKRLWRIVHYYVGRMLSEVAATGLDETASRRGQRHVTVLLDMQRPQEPVICAVPGHGKPPSRPSAPSRRRPGQRGRSRL</sequence>
<reference evidence="4" key="1">
    <citation type="journal article" date="2019" name="Int. J. Syst. Evol. Microbiol.">
        <title>The Global Catalogue of Microorganisms (GCM) 10K type strain sequencing project: providing services to taxonomists for standard genome sequencing and annotation.</title>
        <authorList>
            <consortium name="The Broad Institute Genomics Platform"/>
            <consortium name="The Broad Institute Genome Sequencing Center for Infectious Disease"/>
            <person name="Wu L."/>
            <person name="Ma J."/>
        </authorList>
    </citation>
    <scope>NUCLEOTIDE SEQUENCE [LARGE SCALE GENOMIC DNA]</scope>
    <source>
        <strain evidence="4">JCM 16914</strain>
    </source>
</reference>
<gene>
    <name evidence="3" type="ORF">GCM10022228_11910</name>
</gene>
<proteinExistence type="predicted"/>
<feature type="compositionally biased region" description="Basic residues" evidence="1">
    <location>
        <begin position="104"/>
        <end position="116"/>
    </location>
</feature>
<evidence type="ECO:0000313" key="4">
    <source>
        <dbReference type="Proteomes" id="UP001500133"/>
    </source>
</evidence>
<dbReference type="Pfam" id="PF13542">
    <property type="entry name" value="HTH_Tnp_ISL3"/>
    <property type="match status" value="1"/>
</dbReference>
<evidence type="ECO:0000256" key="1">
    <source>
        <dbReference type="SAM" id="MobiDB-lite"/>
    </source>
</evidence>
<evidence type="ECO:0000313" key="3">
    <source>
        <dbReference type="EMBL" id="GAA3903251.1"/>
    </source>
</evidence>
<accession>A0ABP7LPE0</accession>
<name>A0ABP7LPE0_9GAMM</name>
<feature type="domain" description="Transposase IS204/IS1001/IS1096/IS1165 helix-turn-helix" evidence="2">
    <location>
        <begin position="2"/>
        <end position="49"/>
    </location>
</feature>
<evidence type="ECO:0000259" key="2">
    <source>
        <dbReference type="Pfam" id="PF13542"/>
    </source>
</evidence>
<dbReference type="EMBL" id="BAAAZT010000057">
    <property type="protein sequence ID" value="GAA3903251.1"/>
    <property type="molecule type" value="Genomic_DNA"/>
</dbReference>
<dbReference type="InterPro" id="IPR032877">
    <property type="entry name" value="Transposase_HTH"/>
</dbReference>
<keyword evidence="4" id="KW-1185">Reference proteome</keyword>